<dbReference type="Proteomes" id="UP001597525">
    <property type="component" value="Unassembled WGS sequence"/>
</dbReference>
<keyword evidence="3" id="KW-1185">Reference proteome</keyword>
<feature type="transmembrane region" description="Helical" evidence="1">
    <location>
        <begin position="119"/>
        <end position="144"/>
    </location>
</feature>
<organism evidence="2 3">
    <name type="scientific">Sphingobacterium bambusae</name>
    <dbReference type="NCBI Taxonomy" id="662858"/>
    <lineage>
        <taxon>Bacteria</taxon>
        <taxon>Pseudomonadati</taxon>
        <taxon>Bacteroidota</taxon>
        <taxon>Sphingobacteriia</taxon>
        <taxon>Sphingobacteriales</taxon>
        <taxon>Sphingobacteriaceae</taxon>
        <taxon>Sphingobacterium</taxon>
    </lineage>
</organism>
<keyword evidence="1" id="KW-0472">Membrane</keyword>
<dbReference type="EMBL" id="JBHUPB010000015">
    <property type="protein sequence ID" value="MFD2969936.1"/>
    <property type="molecule type" value="Genomic_DNA"/>
</dbReference>
<keyword evidence="1" id="KW-1133">Transmembrane helix</keyword>
<name>A0ABW6BKD3_9SPHI</name>
<evidence type="ECO:0000313" key="3">
    <source>
        <dbReference type="Proteomes" id="UP001597525"/>
    </source>
</evidence>
<gene>
    <name evidence="2" type="ORF">ACFS7Y_21280</name>
</gene>
<protein>
    <submittedName>
        <fullName evidence="2">Uncharacterized protein</fullName>
    </submittedName>
</protein>
<sequence length="148" mass="16805">MTSQHLDSLKELLNLDDASVHGQFGIYVNEDDRRDEYYYIGANKEGLRLFAYQLLCAAVDQECHEREEDASIPIIGLYPEKNPWVRKDSEIILENIQSNLPDLSDVVDKPAGKRYLDNALGLMLVGAILLTLVVGVYTIFAYLVDLLW</sequence>
<reference evidence="3" key="1">
    <citation type="journal article" date="2019" name="Int. J. Syst. Evol. Microbiol.">
        <title>The Global Catalogue of Microorganisms (GCM) 10K type strain sequencing project: providing services to taxonomists for standard genome sequencing and annotation.</title>
        <authorList>
            <consortium name="The Broad Institute Genomics Platform"/>
            <consortium name="The Broad Institute Genome Sequencing Center for Infectious Disease"/>
            <person name="Wu L."/>
            <person name="Ma J."/>
        </authorList>
    </citation>
    <scope>NUCLEOTIDE SEQUENCE [LARGE SCALE GENOMIC DNA]</scope>
    <source>
        <strain evidence="3">KCTC 22814</strain>
    </source>
</reference>
<keyword evidence="1" id="KW-0812">Transmembrane</keyword>
<evidence type="ECO:0000313" key="2">
    <source>
        <dbReference type="EMBL" id="MFD2969936.1"/>
    </source>
</evidence>
<proteinExistence type="predicted"/>
<dbReference type="RefSeq" id="WP_320183421.1">
    <property type="nucleotide sequence ID" value="NZ_CP138332.1"/>
</dbReference>
<comment type="caution">
    <text evidence="2">The sequence shown here is derived from an EMBL/GenBank/DDBJ whole genome shotgun (WGS) entry which is preliminary data.</text>
</comment>
<accession>A0ABW6BKD3</accession>
<evidence type="ECO:0000256" key="1">
    <source>
        <dbReference type="SAM" id="Phobius"/>
    </source>
</evidence>